<name>A0A0D8BR18_GEOKU</name>
<dbReference type="RefSeq" id="WP_044730866.1">
    <property type="nucleotide sequence ID" value="NZ_JYBP01000003.1"/>
</dbReference>
<proteinExistence type="predicted"/>
<dbReference type="NCBIfam" id="TIGR02833">
    <property type="entry name" value="spore_III_AB"/>
    <property type="match status" value="1"/>
</dbReference>
<comment type="caution">
    <text evidence="1">The sequence shown here is derived from an EMBL/GenBank/DDBJ whole genome shotgun (WGS) entry which is preliminary data.</text>
</comment>
<evidence type="ECO:0000313" key="1">
    <source>
        <dbReference type="EMBL" id="KJE25832.1"/>
    </source>
</evidence>
<reference evidence="1 2" key="1">
    <citation type="submission" date="2015-01" db="EMBL/GenBank/DDBJ databases">
        <authorList>
            <person name="Filippidou S."/>
            <person name="Jeanneret N."/>
            <person name="Russel-Delif L."/>
            <person name="Junier T."/>
            <person name="Wunderlin T."/>
            <person name="Molina V."/>
            <person name="Johnson S.L."/>
            <person name="Davenport K.W."/>
            <person name="Chain P.S."/>
            <person name="Dorador C."/>
            <person name="Junier P."/>
        </authorList>
    </citation>
    <scope>NUCLEOTIDE SEQUENCE [LARGE SCALE GENOMIC DNA]</scope>
    <source>
        <strain evidence="1 2">Et7/4</strain>
    </source>
</reference>
<evidence type="ECO:0000313" key="2">
    <source>
        <dbReference type="Proteomes" id="UP000032522"/>
    </source>
</evidence>
<organism evidence="1 2">
    <name type="scientific">Geobacillus kaustophilus</name>
    <dbReference type="NCBI Taxonomy" id="1462"/>
    <lineage>
        <taxon>Bacteria</taxon>
        <taxon>Bacillati</taxon>
        <taxon>Bacillota</taxon>
        <taxon>Bacilli</taxon>
        <taxon>Bacillales</taxon>
        <taxon>Anoxybacillaceae</taxon>
        <taxon>Geobacillus</taxon>
        <taxon>Geobacillus thermoleovorans group</taxon>
    </lineage>
</organism>
<dbReference type="PATRIC" id="fig|1462.6.peg.736"/>
<accession>A0A0D8BR18</accession>
<sequence>MKWFGALLILSASTWLGFAAARVLHERPRQLRQLKAALRALEAEVMYGHTLLADAAMHLARQTAAPLSELFERFAAALCTEETSAAEAWEKSLRAVWGKTALKQGEFEVMKQFGATLGQYDRLTQQRQIALALAHLEREEAEALDNQARYAKMAKSLGVLAGLLLVILLM</sequence>
<gene>
    <name evidence="1" type="primary">spoIIIAB</name>
    <name evidence="1" type="ORF">LG52_597</name>
</gene>
<dbReference type="EMBL" id="JYBP01000003">
    <property type="protein sequence ID" value="KJE25832.1"/>
    <property type="molecule type" value="Genomic_DNA"/>
</dbReference>
<dbReference type="AlphaFoldDB" id="A0A0D8BR18"/>
<dbReference type="Proteomes" id="UP000032522">
    <property type="component" value="Unassembled WGS sequence"/>
</dbReference>
<dbReference type="InterPro" id="IPR014198">
    <property type="entry name" value="Spore_III_AB"/>
</dbReference>
<dbReference type="Pfam" id="PF09548">
    <property type="entry name" value="Spore_III_AB"/>
    <property type="match status" value="1"/>
</dbReference>
<dbReference type="PIRSF" id="PIRSF021435">
    <property type="entry name" value="SpoIIIAB"/>
    <property type="match status" value="1"/>
</dbReference>
<protein>
    <submittedName>
        <fullName evidence="1">Stage III sporulation protein AB</fullName>
    </submittedName>
</protein>
<dbReference type="OrthoDB" id="1957909at2"/>